<feature type="transmembrane region" description="Helical" evidence="1">
    <location>
        <begin position="52"/>
        <end position="69"/>
    </location>
</feature>
<reference evidence="2 3" key="1">
    <citation type="journal article" date="2016" name="Nat. Commun.">
        <title>Thousands of microbial genomes shed light on interconnected biogeochemical processes in an aquifer system.</title>
        <authorList>
            <person name="Anantharaman K."/>
            <person name="Brown C.T."/>
            <person name="Hug L.A."/>
            <person name="Sharon I."/>
            <person name="Castelle C.J."/>
            <person name="Probst A.J."/>
            <person name="Thomas B.C."/>
            <person name="Singh A."/>
            <person name="Wilkins M.J."/>
            <person name="Karaoz U."/>
            <person name="Brodie E.L."/>
            <person name="Williams K.H."/>
            <person name="Hubbard S.S."/>
            <person name="Banfield J.F."/>
        </authorList>
    </citation>
    <scope>NUCLEOTIDE SEQUENCE [LARGE SCALE GENOMIC DNA]</scope>
</reference>
<proteinExistence type="predicted"/>
<evidence type="ECO:0000313" key="2">
    <source>
        <dbReference type="EMBL" id="OGZ58161.1"/>
    </source>
</evidence>
<dbReference type="AlphaFoldDB" id="A0A1G2H7C6"/>
<gene>
    <name evidence="2" type="ORF">A2827_02975</name>
</gene>
<feature type="transmembrane region" description="Helical" evidence="1">
    <location>
        <begin position="27"/>
        <end position="45"/>
    </location>
</feature>
<dbReference type="Proteomes" id="UP000177932">
    <property type="component" value="Unassembled WGS sequence"/>
</dbReference>
<evidence type="ECO:0000313" key="3">
    <source>
        <dbReference type="Proteomes" id="UP000177932"/>
    </source>
</evidence>
<dbReference type="EMBL" id="MHOD01000014">
    <property type="protein sequence ID" value="OGZ58161.1"/>
    <property type="molecule type" value="Genomic_DNA"/>
</dbReference>
<protein>
    <recommendedName>
        <fullName evidence="4">VanZ-like domain-containing protein</fullName>
    </recommendedName>
</protein>
<keyword evidence="1" id="KW-1133">Transmembrane helix</keyword>
<feature type="transmembrane region" description="Helical" evidence="1">
    <location>
        <begin position="81"/>
        <end position="102"/>
    </location>
</feature>
<accession>A0A1G2H7C6</accession>
<keyword evidence="1" id="KW-0472">Membrane</keyword>
<keyword evidence="1" id="KW-0812">Transmembrane</keyword>
<sequence length="122" mass="13909">MIQRTADFLQKHFLFFLPENLTHPWDYTAHFLVSFMGVILVFSICRLLRMNFKLSAIIASVLMFSAGGVKEVSDFKLNKNGIAEDLLSDALGVALALCLIIMSNRIKTRFRTGASKKYYRKI</sequence>
<organism evidence="2 3">
    <name type="scientific">Candidatus Spechtbacteria bacterium RIFCSPHIGHO2_01_FULL_43_30</name>
    <dbReference type="NCBI Taxonomy" id="1802158"/>
    <lineage>
        <taxon>Bacteria</taxon>
        <taxon>Candidatus Spechtiibacteriota</taxon>
    </lineage>
</organism>
<evidence type="ECO:0008006" key="4">
    <source>
        <dbReference type="Google" id="ProtNLM"/>
    </source>
</evidence>
<evidence type="ECO:0000256" key="1">
    <source>
        <dbReference type="SAM" id="Phobius"/>
    </source>
</evidence>
<comment type="caution">
    <text evidence="2">The sequence shown here is derived from an EMBL/GenBank/DDBJ whole genome shotgun (WGS) entry which is preliminary data.</text>
</comment>
<name>A0A1G2H7C6_9BACT</name>